<evidence type="ECO:0000256" key="2">
    <source>
        <dbReference type="ARBA" id="ARBA00008424"/>
    </source>
</evidence>
<gene>
    <name evidence="3" type="ORF">P0Y49_13715</name>
</gene>
<evidence type="ECO:0000256" key="1">
    <source>
        <dbReference type="ARBA" id="ARBA00002333"/>
    </source>
</evidence>
<dbReference type="Pfam" id="PF07432">
    <property type="entry name" value="Hc1"/>
    <property type="match status" value="1"/>
</dbReference>
<proteinExistence type="inferred from homology"/>
<organism evidence="3 4">
    <name type="scientific">Candidatus Pedobacter colombiensis</name>
    <dbReference type="NCBI Taxonomy" id="3121371"/>
    <lineage>
        <taxon>Bacteria</taxon>
        <taxon>Pseudomonadati</taxon>
        <taxon>Bacteroidota</taxon>
        <taxon>Sphingobacteriia</taxon>
        <taxon>Sphingobacteriales</taxon>
        <taxon>Sphingobacteriaceae</taxon>
        <taxon>Pedobacter</taxon>
    </lineage>
</organism>
<evidence type="ECO:0000313" key="4">
    <source>
        <dbReference type="Proteomes" id="UP001214530"/>
    </source>
</evidence>
<dbReference type="EMBL" id="CP119313">
    <property type="protein sequence ID" value="WEK17856.1"/>
    <property type="molecule type" value="Genomic_DNA"/>
</dbReference>
<protein>
    <submittedName>
        <fullName evidence="3">Histone H1</fullName>
    </submittedName>
</protein>
<accession>A0AAJ5W482</accession>
<dbReference type="Proteomes" id="UP001214530">
    <property type="component" value="Chromosome"/>
</dbReference>
<dbReference type="GO" id="GO:0003677">
    <property type="term" value="F:DNA binding"/>
    <property type="evidence" value="ECO:0007669"/>
    <property type="project" value="InterPro"/>
</dbReference>
<sequence length="58" mass="6792">MKKFLDLKTLILTSERDARKFYEKGNKTAGTRLRKSLLIARNLTQNIRIEVSNRKNAK</sequence>
<reference evidence="3" key="1">
    <citation type="submission" date="2023-03" db="EMBL/GenBank/DDBJ databases">
        <title>Andean soil-derived lignocellulolytic bacterial consortium as a source of novel taxa and putative plastic-active enzymes.</title>
        <authorList>
            <person name="Diaz-Garcia L."/>
            <person name="Chuvochina M."/>
            <person name="Feuerriegel G."/>
            <person name="Bunk B."/>
            <person name="Sproer C."/>
            <person name="Streit W.R."/>
            <person name="Rodriguez L.M."/>
            <person name="Overmann J."/>
            <person name="Jimenez D.J."/>
        </authorList>
    </citation>
    <scope>NUCLEOTIDE SEQUENCE</scope>
    <source>
        <strain evidence="3">MAG 3858</strain>
    </source>
</reference>
<comment type="similarity">
    <text evidence="2">Belongs to the histone H1/H5 family. HCT subfamily.</text>
</comment>
<dbReference type="AlphaFoldDB" id="A0AAJ5W482"/>
<comment type="function">
    <text evidence="1">Might have a role analogous to that of eukaryotic histone proteins.</text>
</comment>
<dbReference type="GO" id="GO:0030527">
    <property type="term" value="F:structural constituent of chromatin"/>
    <property type="evidence" value="ECO:0007669"/>
    <property type="project" value="InterPro"/>
</dbReference>
<dbReference type="InterPro" id="IPR010886">
    <property type="entry name" value="Hc1"/>
</dbReference>
<name>A0AAJ5W482_9SPHI</name>
<evidence type="ECO:0000313" key="3">
    <source>
        <dbReference type="EMBL" id="WEK17856.1"/>
    </source>
</evidence>